<keyword evidence="3" id="KW-1185">Reference proteome</keyword>
<gene>
    <name evidence="2" type="ORF">MSPICULIGERA_LOCUS20119</name>
</gene>
<dbReference type="AlphaFoldDB" id="A0AA36GAX7"/>
<evidence type="ECO:0008006" key="4">
    <source>
        <dbReference type="Google" id="ProtNLM"/>
    </source>
</evidence>
<organism evidence="2 3">
    <name type="scientific">Mesorhabditis spiculigera</name>
    <dbReference type="NCBI Taxonomy" id="96644"/>
    <lineage>
        <taxon>Eukaryota</taxon>
        <taxon>Metazoa</taxon>
        <taxon>Ecdysozoa</taxon>
        <taxon>Nematoda</taxon>
        <taxon>Chromadorea</taxon>
        <taxon>Rhabditida</taxon>
        <taxon>Rhabditina</taxon>
        <taxon>Rhabditomorpha</taxon>
        <taxon>Rhabditoidea</taxon>
        <taxon>Rhabditidae</taxon>
        <taxon>Mesorhabditinae</taxon>
        <taxon>Mesorhabditis</taxon>
    </lineage>
</organism>
<feature type="compositionally biased region" description="Acidic residues" evidence="1">
    <location>
        <begin position="196"/>
        <end position="206"/>
    </location>
</feature>
<evidence type="ECO:0000313" key="2">
    <source>
        <dbReference type="EMBL" id="CAJ0581971.1"/>
    </source>
</evidence>
<comment type="caution">
    <text evidence="2">The sequence shown here is derived from an EMBL/GenBank/DDBJ whole genome shotgun (WGS) entry which is preliminary data.</text>
</comment>
<feature type="non-terminal residue" evidence="2">
    <location>
        <position position="206"/>
    </location>
</feature>
<dbReference type="EMBL" id="CATQJA010002664">
    <property type="protein sequence ID" value="CAJ0581971.1"/>
    <property type="molecule type" value="Genomic_DNA"/>
</dbReference>
<name>A0AA36GAX7_9BILA</name>
<dbReference type="Proteomes" id="UP001177023">
    <property type="component" value="Unassembled WGS sequence"/>
</dbReference>
<proteinExistence type="predicted"/>
<evidence type="ECO:0000256" key="1">
    <source>
        <dbReference type="SAM" id="MobiDB-lite"/>
    </source>
</evidence>
<evidence type="ECO:0000313" key="3">
    <source>
        <dbReference type="Proteomes" id="UP001177023"/>
    </source>
</evidence>
<feature type="region of interest" description="Disordered" evidence="1">
    <location>
        <begin position="181"/>
        <end position="206"/>
    </location>
</feature>
<accession>A0AA36GAX7</accession>
<reference evidence="2" key="1">
    <citation type="submission" date="2023-06" db="EMBL/GenBank/DDBJ databases">
        <authorList>
            <person name="Delattre M."/>
        </authorList>
    </citation>
    <scope>NUCLEOTIDE SEQUENCE</scope>
    <source>
        <strain evidence="2">AF72</strain>
    </source>
</reference>
<protein>
    <recommendedName>
        <fullName evidence="4">Homeobox domain-containing protein</fullName>
    </recommendedName>
</protein>
<sequence length="206" mass="22964">MDRVKFAVVRVPEAKVIEFFATIASKGFTDVAFVNSLQQAAFTSLADEFLQTPPSPPPAATVSTNQTMPLNLSDLFPAVLAQANALRDASPLGELSLIPGSDGDDNTGRPYHQRMKGWQRTYLSEMLKDGYPTDEKLNEAMHKCDLSRRQILRFISKRVNNPNKGLRADWRAAKAHDVEKMIGNDEEPKSIKAEPEQIEFPDFTEA</sequence>
<feature type="compositionally biased region" description="Basic and acidic residues" evidence="1">
    <location>
        <begin position="181"/>
        <end position="195"/>
    </location>
</feature>